<feature type="transmembrane region" description="Helical" evidence="8">
    <location>
        <begin position="2085"/>
        <end position="2106"/>
    </location>
</feature>
<evidence type="ECO:0000256" key="5">
    <source>
        <dbReference type="ARBA" id="ARBA00022989"/>
    </source>
</evidence>
<keyword evidence="3" id="KW-0547">Nucleotide-binding</keyword>
<feature type="transmembrane region" description="Helical" evidence="8">
    <location>
        <begin position="2051"/>
        <end position="2073"/>
    </location>
</feature>
<dbReference type="InterPro" id="IPR017871">
    <property type="entry name" value="ABC_transporter-like_CS"/>
</dbReference>
<dbReference type="STRING" id="7168.A0A182NDJ3"/>
<feature type="transmembrane region" description="Helical" evidence="8">
    <location>
        <begin position="2020"/>
        <end position="2045"/>
    </location>
</feature>
<evidence type="ECO:0000256" key="8">
    <source>
        <dbReference type="SAM" id="Phobius"/>
    </source>
</evidence>
<evidence type="ECO:0000256" key="7">
    <source>
        <dbReference type="SAM" id="MobiDB-lite"/>
    </source>
</evidence>
<evidence type="ECO:0000259" key="9">
    <source>
        <dbReference type="PROSITE" id="PS50893"/>
    </source>
</evidence>
<reference evidence="10" key="2">
    <citation type="submission" date="2020-05" db="UniProtKB">
        <authorList>
            <consortium name="EnsemblMetazoa"/>
        </authorList>
    </citation>
    <scope>IDENTIFICATION</scope>
    <source>
        <strain evidence="10">WRAIR2</strain>
    </source>
</reference>
<dbReference type="InterPro" id="IPR013525">
    <property type="entry name" value="ABC2_TM"/>
</dbReference>
<dbReference type="PROSITE" id="PS50893">
    <property type="entry name" value="ABC_TRANSPORTER_2"/>
    <property type="match status" value="2"/>
</dbReference>
<dbReference type="InterPro" id="IPR027417">
    <property type="entry name" value="P-loop_NTPase"/>
</dbReference>
<dbReference type="GO" id="GO:0016020">
    <property type="term" value="C:membrane"/>
    <property type="evidence" value="ECO:0007669"/>
    <property type="project" value="UniProtKB-SubCell"/>
</dbReference>
<feature type="region of interest" description="Disordered" evidence="7">
    <location>
        <begin position="1427"/>
        <end position="1489"/>
    </location>
</feature>
<keyword evidence="4" id="KW-0067">ATP-binding</keyword>
<feature type="transmembrane region" description="Helical" evidence="8">
    <location>
        <begin position="1943"/>
        <end position="1963"/>
    </location>
</feature>
<feature type="compositionally biased region" description="Low complexity" evidence="7">
    <location>
        <begin position="1893"/>
        <end position="1904"/>
    </location>
</feature>
<dbReference type="SUPFAM" id="SSF52540">
    <property type="entry name" value="P-loop containing nucleoside triphosphate hydrolases"/>
    <property type="match status" value="2"/>
</dbReference>
<evidence type="ECO:0000256" key="3">
    <source>
        <dbReference type="ARBA" id="ARBA00022741"/>
    </source>
</evidence>
<dbReference type="Pfam" id="PF23321">
    <property type="entry name" value="R1_ABCA1"/>
    <property type="match status" value="1"/>
</dbReference>
<dbReference type="SMART" id="SM00382">
    <property type="entry name" value="AAA"/>
    <property type="match status" value="2"/>
</dbReference>
<dbReference type="GO" id="GO:0016887">
    <property type="term" value="F:ATP hydrolysis activity"/>
    <property type="evidence" value="ECO:0007669"/>
    <property type="project" value="InterPro"/>
</dbReference>
<feature type="compositionally biased region" description="Gly residues" evidence="7">
    <location>
        <begin position="1545"/>
        <end position="1560"/>
    </location>
</feature>
<dbReference type="InterPro" id="IPR003439">
    <property type="entry name" value="ABC_transporter-like_ATP-bd"/>
</dbReference>
<dbReference type="GO" id="GO:0140359">
    <property type="term" value="F:ABC-type transporter activity"/>
    <property type="evidence" value="ECO:0007669"/>
    <property type="project" value="InterPro"/>
</dbReference>
<dbReference type="InterPro" id="IPR026082">
    <property type="entry name" value="ABCA"/>
</dbReference>
<sequence>MINHFQDACDADTASASCALDLDTALAEAKIAVDLFFNNKFNEAEALMKPLATSSMYHSVGHSVFTYLEAMLTFEQQHIAAASEALKQCLTVCNRYRKKNTLTETIGKTFKKVNYDQYTDLEAHAELCSAEALLLKAMLTFIEDETLTSLIKGGMKIRNCFAMYKECNNILNHRQWESESSKLHFESGVRMGLGTFNLMISLLPARIIKLLEFIGFSGNKQSGMQDLVTGSQSEGIRQVLCVMTLLGYNLIVCYVLSHKEGDLRFCDELLVKQLKQYPNGVWFLFFKGRLEFMKGNLDDALMWYKKSWKSQNVWPQFHHLCFWELLWVNCLRLDWRESLLFATYLVENSKWSRTIYTYQKASIMCMLKTEDLHSSEVRTIATLMKEVPKYKQRIAGKSLPMEKFACKKTERFFAQQSFLYVPALELMYVWNLFKILGKHFHLADGVFRIVEENLKHYDERMNAKANPTYGVYAADNKALLMLLKGACLRQMNSPLQATRCLEEVIAMYKDIKEDHYLVPYAIVELALIYIDQGNKDQAILALEDAKKNYSGYSLESRLHFRIHTALIELKGKSYENIPAGSGGAMGKELMNTSNFCQQLGATLVRNFKLKIRDSRKTIAEVFLPLYTLGTLIVLKILIPNPNFPAITEPRGAATLFEHFQHHKAHTIAVLPQPNSSTTVPFLGEVNELWMSNRRHQPGIHPIKWMLYDTPEELLAAYWRDPSKMPLALIFHTDDPLFGPLRYEIRTNPSFFVTPSTTELYSSLVTCRQSDSYWSAVIPIETGDSCPVNQYYYSGFVALQTLLDYTKIRIVTQNEELQIPHITLEMFPKEAYTGNWMVAFRLVIPIYMVMALSQFITYLLILIVGEKENHIKEGLKIMGLRDSVFWCGWFVIYAVFVTFLSFVSVILVFSLGVFQHTNYLPVFILILLYSFSVILIGFMITPFFDNSRTAGILGNFAVNIMSLLYFLQVFIDDTHTSAALWTVSLISPTGFALAMDKILVLDISGQGVTLNNLWTGPGIPIGGSILMLVVDILLYAALAFYFDCVIPSDHGTKQKPCFCLNRNYWCKKKVPKVPLLNGESANSFNNALEDQARDVEPVSREMRGKEAIRIVDLYKTFHSCRKPAVNAVNGINLTIYEGQITAILGHNGAGKSTLFNILTGLTSPTSGTIYIFGYDVRDPNDMTMIRRMTGVCPQHDILFETLTPKEHLYFFAAVRGIPPALVDSEVKKTLRDIDLFDTAETRVKHLSGGQKRKLSVGIAIIGDPKIIILDEPTAGVDPYSRRHMWSILQNRKHGKVILLTTHFMDEADILAERKAVVSRGRLRCCGSSLFLKNKFGIGYHLTLVLDTNACETSITKLVNDHVPQAEKARRHGRELSYILPHDAVNSFVSLFDDIELEIKSKRMMLGICSYGVSMTTLEEVFLHLETQREGEQKAGEAGEGDDEEGEGEEDEEDGQAAGYPVSENLSRKVMKSRGLPRSLSLQERSNSYQSLKNDTKTLLDEQNTDNKASLQDNRMQFDTIIPINGLGADGVSQGTAGSGVHPASMGEGGAGGGGGGGGVGGQNSAVNSPQSQRLHRKKHHRSSRNGVSKSTKSVYEDQTQTHASASAVKLNSHNRTNWMDLDDIPLYPSRWSTIGALLKLRLTILFRDIQRLYLLIILPLAFTALGLYLNSIQVLSPIMRSILLDNTTYGSNITKIAVHDNTNPTVWPHAAYVFHHHHQQQQQQQQRQQKRESQKHYDPIPQFLHQKHHQQQQQSKEAAHLYSRFLNELHRSANVTEEYTGNFSRLLDIAPHMAAFNVNVISWSNVSITTLYNDTTQHSLPIILNLISNTLLRVYADLMSAAALNSQHLLYQHAGNGRKVPPVPTSNAQQTLLDYQDDAGDAESLDELAGQPFASSTSSSTTSAGSGAGTGSDRDSMLRIELWSHPFQQTAQPQEFNIGTFSSALFVGMIFVLIPVSLAVDMVYDREMKAKNQLRVNGLSSSLYLSAYFIVLSGLMLVICAALLGLVFLFDIPSFRQPPALITLGMLVFLYSPAGILCSTCFSYFFDRTDSAQSILPNILTFVGLIPFILVVFLDMLGIEVKAAIALHYVFSLINPMYIPYATVYFVDRVYIACRLSSACAELSMAHYMTEEVIVMACGCLLHIPIWAFCLRVSDVMKSGGRMRDLFHRSASEEDVMTEEQCTGEYEDEDVRNERSRVFRLTTNPQQAQLDEGPQAQPVVLVKSLRKEFSQESLCGKCCCCVDDEPPRKKISVRSLSIAVDAGEVLGLLGHNGAGKTTTMKIMTGETAPTRGTVRVAGHSITINQDDAFKTLGYCPQHDALWKNVTVREHLELYARIRGVRGKDLNRLISTYLTGLHINEHANKQTQHCSGGTRRKLSYAMAMVGAPKVVLLDEPSTGMDPKSKRFLWDTILASFHGKRCAMLTTHSMEEADALCSRVGIMVKGELRCLGSTQHLKNLYGAGYTLEIKLKHIENVYSETPIESQPSSSQEQLQLDQSTDHIAPVISNCIDNRSMALRNFVTDLFPSATLEESFADRLVYSVPQQAVSSLAECFSRLEKAKTELDIEEYSFSQTTLEQVFLKFAHYDEETSSVQ</sequence>
<feature type="compositionally biased region" description="Basic residues" evidence="7">
    <location>
        <begin position="1572"/>
        <end position="1582"/>
    </location>
</feature>
<keyword evidence="6 8" id="KW-0472">Membrane</keyword>
<feature type="transmembrane region" description="Helical" evidence="8">
    <location>
        <begin position="951"/>
        <end position="970"/>
    </location>
</feature>
<comment type="subcellular location">
    <subcellularLocation>
        <location evidence="1">Membrane</location>
        <topology evidence="1">Multi-pass membrane protein</topology>
    </subcellularLocation>
</comment>
<evidence type="ECO:0000313" key="11">
    <source>
        <dbReference type="Proteomes" id="UP000075884"/>
    </source>
</evidence>
<evidence type="ECO:0000256" key="2">
    <source>
        <dbReference type="ARBA" id="ARBA00022692"/>
    </source>
</evidence>
<feature type="domain" description="ABC transporter" evidence="9">
    <location>
        <begin position="1107"/>
        <end position="1343"/>
    </location>
</feature>
<dbReference type="Pfam" id="PF12698">
    <property type="entry name" value="ABC2_membrane_3"/>
    <property type="match status" value="2"/>
</dbReference>
<organism evidence="10 11">
    <name type="scientific">Anopheles dirus</name>
    <dbReference type="NCBI Taxonomy" id="7168"/>
    <lineage>
        <taxon>Eukaryota</taxon>
        <taxon>Metazoa</taxon>
        <taxon>Ecdysozoa</taxon>
        <taxon>Arthropoda</taxon>
        <taxon>Hexapoda</taxon>
        <taxon>Insecta</taxon>
        <taxon>Pterygota</taxon>
        <taxon>Neoptera</taxon>
        <taxon>Endopterygota</taxon>
        <taxon>Diptera</taxon>
        <taxon>Nematocera</taxon>
        <taxon>Culicoidea</taxon>
        <taxon>Culicidae</taxon>
        <taxon>Anophelinae</taxon>
        <taxon>Anopheles</taxon>
    </lineage>
</organism>
<feature type="region of interest" description="Disordered" evidence="7">
    <location>
        <begin position="1890"/>
        <end position="1912"/>
    </location>
</feature>
<feature type="region of interest" description="Disordered" evidence="7">
    <location>
        <begin position="1531"/>
        <end position="1600"/>
    </location>
</feature>
<keyword evidence="11" id="KW-1185">Reference proteome</keyword>
<feature type="transmembrane region" description="Helical" evidence="8">
    <location>
        <begin position="1983"/>
        <end position="2008"/>
    </location>
</feature>
<feature type="transmembrane region" description="Helical" evidence="8">
    <location>
        <begin position="918"/>
        <end position="939"/>
    </location>
</feature>
<feature type="transmembrane region" description="Helical" evidence="8">
    <location>
        <begin position="1020"/>
        <end position="1041"/>
    </location>
</feature>
<dbReference type="InterPro" id="IPR003593">
    <property type="entry name" value="AAA+_ATPase"/>
</dbReference>
<dbReference type="Gene3D" id="1.25.40.10">
    <property type="entry name" value="Tetratricopeptide repeat domain"/>
    <property type="match status" value="1"/>
</dbReference>
<dbReference type="FunFam" id="3.40.50.300:FF:000933">
    <property type="entry name" value="ABC transporter A family member 7"/>
    <property type="match status" value="1"/>
</dbReference>
<name>A0A182NDJ3_9DIPT</name>
<accession>A0A182NDJ3</accession>
<dbReference type="PANTHER" id="PTHR19229">
    <property type="entry name" value="ATP-BINDING CASSETTE TRANSPORTER SUBFAMILY A ABCA"/>
    <property type="match status" value="1"/>
</dbReference>
<evidence type="ECO:0000256" key="6">
    <source>
        <dbReference type="ARBA" id="ARBA00023136"/>
    </source>
</evidence>
<dbReference type="Proteomes" id="UP000075884">
    <property type="component" value="Unassembled WGS sequence"/>
</dbReference>
<evidence type="ECO:0000256" key="4">
    <source>
        <dbReference type="ARBA" id="ARBA00022840"/>
    </source>
</evidence>
<dbReference type="InterPro" id="IPR056264">
    <property type="entry name" value="R2_ABCA1-4-like"/>
</dbReference>
<feature type="transmembrane region" description="Helical" evidence="8">
    <location>
        <begin position="1651"/>
        <end position="1669"/>
    </location>
</feature>
<dbReference type="SUPFAM" id="SSF48452">
    <property type="entry name" value="TPR-like"/>
    <property type="match status" value="1"/>
</dbReference>
<dbReference type="InterPro" id="IPR019412">
    <property type="entry name" value="IML2/TPR_39"/>
</dbReference>
<feature type="domain" description="ABC transporter" evidence="9">
    <location>
        <begin position="2219"/>
        <end position="2467"/>
    </location>
</feature>
<dbReference type="Pfam" id="PF00005">
    <property type="entry name" value="ABC_tran"/>
    <property type="match status" value="2"/>
</dbReference>
<dbReference type="CDD" id="cd03263">
    <property type="entry name" value="ABC_subfamily_A"/>
    <property type="match status" value="2"/>
</dbReference>
<feature type="compositionally biased region" description="Polar residues" evidence="7">
    <location>
        <begin position="1584"/>
        <end position="1600"/>
    </location>
</feature>
<dbReference type="GO" id="GO:0005524">
    <property type="term" value="F:ATP binding"/>
    <property type="evidence" value="ECO:0007669"/>
    <property type="project" value="UniProtKB-KW"/>
</dbReference>
<evidence type="ECO:0000256" key="1">
    <source>
        <dbReference type="ARBA" id="ARBA00004141"/>
    </source>
</evidence>
<keyword evidence="2 8" id="KW-0812">Transmembrane</keyword>
<feature type="compositionally biased region" description="Polar residues" evidence="7">
    <location>
        <begin position="1561"/>
        <end position="1571"/>
    </location>
</feature>
<feature type="transmembrane region" description="Helical" evidence="8">
    <location>
        <begin position="883"/>
        <end position="912"/>
    </location>
</feature>
<dbReference type="EnsemblMetazoa" id="ADIR005707-RA">
    <property type="protein sequence ID" value="ADIR005707-PA"/>
    <property type="gene ID" value="ADIR005707"/>
</dbReference>
<feature type="compositionally biased region" description="Polar residues" evidence="7">
    <location>
        <begin position="1478"/>
        <end position="1489"/>
    </location>
</feature>
<dbReference type="Gene3D" id="3.40.50.300">
    <property type="entry name" value="P-loop containing nucleotide triphosphate hydrolases"/>
    <property type="match status" value="2"/>
</dbReference>
<dbReference type="PANTHER" id="PTHR19229:SF209">
    <property type="entry name" value="ATP-BINDING CASSETTE SUB-FAMILY A MEMBER 5 ISOFORM X1"/>
    <property type="match status" value="1"/>
</dbReference>
<dbReference type="PROSITE" id="PS00211">
    <property type="entry name" value="ABC_TRANSPORTER_1"/>
    <property type="match status" value="1"/>
</dbReference>
<dbReference type="InterPro" id="IPR011990">
    <property type="entry name" value="TPR-like_helical_dom_sf"/>
</dbReference>
<protein>
    <recommendedName>
        <fullName evidence="9">ABC transporter domain-containing protein</fullName>
    </recommendedName>
</protein>
<keyword evidence="5 8" id="KW-1133">Transmembrane helix</keyword>
<evidence type="ECO:0000313" key="10">
    <source>
        <dbReference type="EnsemblMetazoa" id="ADIR005707-PA"/>
    </source>
</evidence>
<dbReference type="VEuPathDB" id="VectorBase:ADIR005707"/>
<feature type="transmembrane region" description="Helical" evidence="8">
    <location>
        <begin position="841"/>
        <end position="863"/>
    </location>
</feature>
<feature type="transmembrane region" description="Helical" evidence="8">
    <location>
        <begin position="2132"/>
        <end position="2153"/>
    </location>
</feature>
<feature type="compositionally biased region" description="Acidic residues" evidence="7">
    <location>
        <begin position="1437"/>
        <end position="1453"/>
    </location>
</feature>
<reference evidence="11" key="1">
    <citation type="submission" date="2013-03" db="EMBL/GenBank/DDBJ databases">
        <title>The Genome Sequence of Anopheles dirus WRAIR2.</title>
        <authorList>
            <consortium name="The Broad Institute Genomics Platform"/>
            <person name="Neafsey D.E."/>
            <person name="Walton C."/>
            <person name="Walker B."/>
            <person name="Young S.K."/>
            <person name="Zeng Q."/>
            <person name="Gargeya S."/>
            <person name="Fitzgerald M."/>
            <person name="Haas B."/>
            <person name="Abouelleil A."/>
            <person name="Allen A.W."/>
            <person name="Alvarado L."/>
            <person name="Arachchi H.M."/>
            <person name="Berlin A.M."/>
            <person name="Chapman S.B."/>
            <person name="Gainer-Dewar J."/>
            <person name="Goldberg J."/>
            <person name="Griggs A."/>
            <person name="Gujja S."/>
            <person name="Hansen M."/>
            <person name="Howarth C."/>
            <person name="Imamovic A."/>
            <person name="Ireland A."/>
            <person name="Larimer J."/>
            <person name="McCowan C."/>
            <person name="Murphy C."/>
            <person name="Pearson M."/>
            <person name="Poon T.W."/>
            <person name="Priest M."/>
            <person name="Roberts A."/>
            <person name="Saif S."/>
            <person name="Shea T."/>
            <person name="Sisk P."/>
            <person name="Sykes S."/>
            <person name="Wortman J."/>
            <person name="Nusbaum C."/>
            <person name="Birren B."/>
        </authorList>
    </citation>
    <scope>NUCLEOTIDE SEQUENCE [LARGE SCALE GENOMIC DNA]</scope>
    <source>
        <strain evidence="11">WRAIR2</strain>
    </source>
</reference>
<proteinExistence type="predicted"/>
<dbReference type="FunFam" id="3.40.50.300:FF:002097">
    <property type="entry name" value="ATP-binding cassette sub-family A member"/>
    <property type="match status" value="1"/>
</dbReference>
<dbReference type="Pfam" id="PF10300">
    <property type="entry name" value="Iml2-TPR_39"/>
    <property type="match status" value="1"/>
</dbReference>